<accession>Q6MJS5</accession>
<sequence length="31" mass="3732">MGCVKKFKICLRFLYSMLKKGEYYFFTTEGV</sequence>
<gene>
    <name evidence="1" type="ordered locus">Bd2693</name>
</gene>
<dbReference type="Proteomes" id="UP000008080">
    <property type="component" value="Chromosome"/>
</dbReference>
<name>Q6MJS5_BDEBA</name>
<protein>
    <submittedName>
        <fullName evidence="1">Uncharacterized protein</fullName>
    </submittedName>
</protein>
<dbReference type="AlphaFoldDB" id="Q6MJS5"/>
<reference evidence="1 2" key="1">
    <citation type="journal article" date="2004" name="Science">
        <title>A predator unmasked: life cycle of Bdellovibrio bacteriovorus from a genomic perspective.</title>
        <authorList>
            <person name="Rendulic S."/>
            <person name="Jagtap P."/>
            <person name="Rosinus A."/>
            <person name="Eppinger M."/>
            <person name="Baar C."/>
            <person name="Lanz C."/>
            <person name="Keller H."/>
            <person name="Lambert C."/>
            <person name="Evans K.J."/>
            <person name="Goesmann A."/>
            <person name="Meyer F."/>
            <person name="Sockett R.E."/>
            <person name="Schuster S.C."/>
        </authorList>
    </citation>
    <scope>NUCLEOTIDE SEQUENCE [LARGE SCALE GENOMIC DNA]</scope>
    <source>
        <strain evidence="2">ATCC 15356 / DSM 50701 / NCIMB 9529 / HD100</strain>
    </source>
</reference>
<organism evidence="1 2">
    <name type="scientific">Bdellovibrio bacteriovorus (strain ATCC 15356 / DSM 50701 / NCIMB 9529 / HD100)</name>
    <dbReference type="NCBI Taxonomy" id="264462"/>
    <lineage>
        <taxon>Bacteria</taxon>
        <taxon>Pseudomonadati</taxon>
        <taxon>Bdellovibrionota</taxon>
        <taxon>Bdellovibrionia</taxon>
        <taxon>Bdellovibrionales</taxon>
        <taxon>Pseudobdellovibrionaceae</taxon>
        <taxon>Bdellovibrio</taxon>
    </lineage>
</organism>
<proteinExistence type="predicted"/>
<evidence type="ECO:0000313" key="1">
    <source>
        <dbReference type="EMBL" id="CAE80484.1"/>
    </source>
</evidence>
<dbReference type="KEGG" id="bba:Bd2693"/>
<dbReference type="HOGENOM" id="CLU_3395281_0_0_7"/>
<dbReference type="EMBL" id="BX842653">
    <property type="protein sequence ID" value="CAE80484.1"/>
    <property type="molecule type" value="Genomic_DNA"/>
</dbReference>
<dbReference type="STRING" id="264462.Bd2693"/>
<keyword evidence="2" id="KW-1185">Reference proteome</keyword>
<evidence type="ECO:0000313" key="2">
    <source>
        <dbReference type="Proteomes" id="UP000008080"/>
    </source>
</evidence>